<dbReference type="GO" id="GO:0000976">
    <property type="term" value="F:transcription cis-regulatory region binding"/>
    <property type="evidence" value="ECO:0007669"/>
    <property type="project" value="TreeGrafter"/>
</dbReference>
<keyword evidence="4" id="KW-0804">Transcription</keyword>
<dbReference type="PRINTS" id="PR00455">
    <property type="entry name" value="HTHTETR"/>
</dbReference>
<protein>
    <submittedName>
        <fullName evidence="7">TetR family transcriptional regulator</fullName>
    </submittedName>
</protein>
<proteinExistence type="predicted"/>
<dbReference type="Gene3D" id="1.10.357.10">
    <property type="entry name" value="Tetracycline Repressor, domain 2"/>
    <property type="match status" value="1"/>
</dbReference>
<dbReference type="OrthoDB" id="4899232at2"/>
<feature type="DNA-binding region" description="H-T-H motif" evidence="5">
    <location>
        <begin position="39"/>
        <end position="58"/>
    </location>
</feature>
<evidence type="ECO:0000256" key="1">
    <source>
        <dbReference type="ARBA" id="ARBA00022491"/>
    </source>
</evidence>
<dbReference type="GO" id="GO:0003700">
    <property type="term" value="F:DNA-binding transcription factor activity"/>
    <property type="evidence" value="ECO:0007669"/>
    <property type="project" value="TreeGrafter"/>
</dbReference>
<sequence>MILTERTPTKKQQQGEQSREQILDATEKLMASRGYAATSISDIRKACGLPASSIYWHFASKDGVLAAVMERGAQRYFAAIPADATVERQLDAVINQQSQHPDFLRLFLLLSLERSDDPAVAEVVRRVRDTAIARFRDAIAQLLPDDIPDRTAQRVLDELAAVAVALSDGIFLAVHLEPETTDVDRMYRRLHQTVTALIPALLEEK</sequence>
<dbReference type="InterPro" id="IPR009057">
    <property type="entry name" value="Homeodomain-like_sf"/>
</dbReference>
<evidence type="ECO:0000259" key="6">
    <source>
        <dbReference type="PROSITE" id="PS50977"/>
    </source>
</evidence>
<evidence type="ECO:0000256" key="4">
    <source>
        <dbReference type="ARBA" id="ARBA00023163"/>
    </source>
</evidence>
<dbReference type="InterPro" id="IPR039538">
    <property type="entry name" value="BetI_C"/>
</dbReference>
<dbReference type="PANTHER" id="PTHR30055">
    <property type="entry name" value="HTH-TYPE TRANSCRIPTIONAL REGULATOR RUTR"/>
    <property type="match status" value="1"/>
</dbReference>
<keyword evidence="2" id="KW-0805">Transcription regulation</keyword>
<dbReference type="SUPFAM" id="SSF46689">
    <property type="entry name" value="Homeodomain-like"/>
    <property type="match status" value="1"/>
</dbReference>
<comment type="caution">
    <text evidence="7">The sequence shown here is derived from an EMBL/GenBank/DDBJ whole genome shotgun (WGS) entry which is preliminary data.</text>
</comment>
<accession>A0A1X0JM77</accession>
<dbReference type="InterPro" id="IPR050109">
    <property type="entry name" value="HTH-type_TetR-like_transc_reg"/>
</dbReference>
<reference evidence="7 8" key="1">
    <citation type="submission" date="2017-02" db="EMBL/GenBank/DDBJ databases">
        <title>The new phylogeny of genus Mycobacterium.</title>
        <authorList>
            <person name="Tortoli E."/>
            <person name="Trovato A."/>
            <person name="Cirillo D.M."/>
        </authorList>
    </citation>
    <scope>NUCLEOTIDE SEQUENCE [LARGE SCALE GENOMIC DNA]</scope>
    <source>
        <strain evidence="7 8">DSM 44338</strain>
    </source>
</reference>
<dbReference type="RefSeq" id="WP_083127224.1">
    <property type="nucleotide sequence ID" value="NZ_MVIM01000010.1"/>
</dbReference>
<dbReference type="AlphaFoldDB" id="A0A1X0JM77"/>
<evidence type="ECO:0000256" key="2">
    <source>
        <dbReference type="ARBA" id="ARBA00023015"/>
    </source>
</evidence>
<keyword evidence="3 5" id="KW-0238">DNA-binding</keyword>
<dbReference type="Proteomes" id="UP000192411">
    <property type="component" value="Unassembled WGS sequence"/>
</dbReference>
<organism evidence="7 8">
    <name type="scientific">Mycolicibacterium tusciae</name>
    <dbReference type="NCBI Taxonomy" id="75922"/>
    <lineage>
        <taxon>Bacteria</taxon>
        <taxon>Bacillati</taxon>
        <taxon>Actinomycetota</taxon>
        <taxon>Actinomycetes</taxon>
        <taxon>Mycobacteriales</taxon>
        <taxon>Mycobacteriaceae</taxon>
        <taxon>Mycolicibacterium</taxon>
    </lineage>
</organism>
<feature type="domain" description="HTH tetR-type" evidence="6">
    <location>
        <begin position="16"/>
        <end position="76"/>
    </location>
</feature>
<dbReference type="InterPro" id="IPR001647">
    <property type="entry name" value="HTH_TetR"/>
</dbReference>
<dbReference type="InterPro" id="IPR036271">
    <property type="entry name" value="Tet_transcr_reg_TetR-rel_C_sf"/>
</dbReference>
<dbReference type="PROSITE" id="PS50977">
    <property type="entry name" value="HTH_TETR_2"/>
    <property type="match status" value="1"/>
</dbReference>
<name>A0A1X0JM77_9MYCO</name>
<evidence type="ECO:0000256" key="3">
    <source>
        <dbReference type="ARBA" id="ARBA00023125"/>
    </source>
</evidence>
<dbReference type="EMBL" id="MVIM01000010">
    <property type="protein sequence ID" value="ORB63690.1"/>
    <property type="molecule type" value="Genomic_DNA"/>
</dbReference>
<keyword evidence="8" id="KW-1185">Reference proteome</keyword>
<dbReference type="Pfam" id="PF00440">
    <property type="entry name" value="TetR_N"/>
    <property type="match status" value="1"/>
</dbReference>
<evidence type="ECO:0000256" key="5">
    <source>
        <dbReference type="PROSITE-ProRule" id="PRU00335"/>
    </source>
</evidence>
<gene>
    <name evidence="7" type="ORF">BST47_19160</name>
</gene>
<evidence type="ECO:0000313" key="8">
    <source>
        <dbReference type="Proteomes" id="UP000192411"/>
    </source>
</evidence>
<keyword evidence="1" id="KW-0678">Repressor</keyword>
<dbReference type="SUPFAM" id="SSF48498">
    <property type="entry name" value="Tetracyclin repressor-like, C-terminal domain"/>
    <property type="match status" value="1"/>
</dbReference>
<dbReference type="STRING" id="75922.BST47_19160"/>
<evidence type="ECO:0000313" key="7">
    <source>
        <dbReference type="EMBL" id="ORB63690.1"/>
    </source>
</evidence>
<dbReference type="PANTHER" id="PTHR30055:SF209">
    <property type="entry name" value="POSSIBLE TRANSCRIPTIONAL REGULATORY PROTEIN (PROBABLY TETR-FAMILY)"/>
    <property type="match status" value="1"/>
</dbReference>
<dbReference type="Pfam" id="PF13977">
    <property type="entry name" value="TetR_C_6"/>
    <property type="match status" value="1"/>
</dbReference>